<feature type="region of interest" description="Disordered" evidence="1">
    <location>
        <begin position="327"/>
        <end position="354"/>
    </location>
</feature>
<keyword evidence="5" id="KW-1185">Reference proteome</keyword>
<protein>
    <submittedName>
        <fullName evidence="4">MCE family protein</fullName>
    </submittedName>
</protein>
<reference evidence="4 5" key="1">
    <citation type="submission" date="2018-12" db="EMBL/GenBank/DDBJ databases">
        <authorList>
            <person name="Feng G."/>
            <person name="Zhu H."/>
        </authorList>
    </citation>
    <scope>NUCLEOTIDE SEQUENCE [LARGE SCALE GENOMIC DNA]</scope>
    <source>
        <strain evidence="4 5">KCTC 12533</strain>
    </source>
</reference>
<feature type="transmembrane region" description="Helical" evidence="2">
    <location>
        <begin position="28"/>
        <end position="46"/>
    </location>
</feature>
<dbReference type="PANTHER" id="PTHR33371">
    <property type="entry name" value="INTERMEMBRANE PHOSPHOLIPID TRANSPORT SYSTEM BINDING PROTEIN MLAD-RELATED"/>
    <property type="match status" value="1"/>
</dbReference>
<dbReference type="PANTHER" id="PTHR33371:SF4">
    <property type="entry name" value="INTERMEMBRANE PHOSPHOLIPID TRANSPORT SYSTEM BINDING PROTEIN MLAD"/>
    <property type="match status" value="1"/>
</dbReference>
<dbReference type="InterPro" id="IPR003399">
    <property type="entry name" value="Mce/MlaD"/>
</dbReference>
<dbReference type="EMBL" id="RWIT01000001">
    <property type="protein sequence ID" value="RSK51455.1"/>
    <property type="molecule type" value="Genomic_DNA"/>
</dbReference>
<dbReference type="Proteomes" id="UP000273500">
    <property type="component" value="Unassembled WGS sequence"/>
</dbReference>
<keyword evidence="2" id="KW-0812">Transmembrane</keyword>
<keyword evidence="2" id="KW-0472">Membrane</keyword>
<evidence type="ECO:0000256" key="2">
    <source>
        <dbReference type="SAM" id="Phobius"/>
    </source>
</evidence>
<gene>
    <name evidence="4" type="ORF">EI291_03865</name>
</gene>
<dbReference type="Pfam" id="PF02470">
    <property type="entry name" value="MlaD"/>
    <property type="match status" value="1"/>
</dbReference>
<evidence type="ECO:0000313" key="4">
    <source>
        <dbReference type="EMBL" id="RSK51455.1"/>
    </source>
</evidence>
<dbReference type="InterPro" id="IPR052336">
    <property type="entry name" value="MlaD_Phospholipid_Transporter"/>
</dbReference>
<keyword evidence="2" id="KW-1133">Transmembrane helix</keyword>
<feature type="compositionally biased region" description="Low complexity" evidence="1">
    <location>
        <begin position="335"/>
        <end position="346"/>
    </location>
</feature>
<proteinExistence type="predicted"/>
<evidence type="ECO:0000256" key="1">
    <source>
        <dbReference type="SAM" id="MobiDB-lite"/>
    </source>
</evidence>
<dbReference type="AlphaFoldDB" id="A0A3R9P8X3"/>
<organism evidence="4 5">
    <name type="scientific">Hymenobacter rigui</name>
    <dbReference type="NCBI Taxonomy" id="334424"/>
    <lineage>
        <taxon>Bacteria</taxon>
        <taxon>Pseudomonadati</taxon>
        <taxon>Bacteroidota</taxon>
        <taxon>Cytophagia</taxon>
        <taxon>Cytophagales</taxon>
        <taxon>Hymenobacteraceae</taxon>
        <taxon>Hymenobacter</taxon>
    </lineage>
</organism>
<evidence type="ECO:0000259" key="3">
    <source>
        <dbReference type="Pfam" id="PF02470"/>
    </source>
</evidence>
<comment type="caution">
    <text evidence="4">The sequence shown here is derived from an EMBL/GenBank/DDBJ whole genome shotgun (WGS) entry which is preliminary data.</text>
</comment>
<evidence type="ECO:0000313" key="5">
    <source>
        <dbReference type="Proteomes" id="UP000273500"/>
    </source>
</evidence>
<name>A0A3R9P8X3_9BACT</name>
<sequence>MPGRATRPQPPDSPSNQPLTTVSKEIKVALLGIVAIALLIVGFQFLKGSNLLSSDRTYYAKYDNVDGLNVGNPVILNGIKVGQVKEMTLVPEEGNRVKVAVELQKGVTVGDSTVASLSGSLLGSKTITLFLGKDSKVYDGGQELKSYTVASITDAFQAKALPVLGTVDSTLIKVNGFLNKDARVSLQATLLNAQGSTEALKNLLLMNQRNINQITTNMARLTSELNKTSAKFDRIASNFSTLSDSLKGAPVGPAMRKLNATMGEAQQTMTTLNRSLSDQQGSLGKLLRDSTLYNNLNATAASSNALLQDLKANPKNYVHFSVFGGGGKAKKETETTTVKPNGTTTETEVKTTVK</sequence>
<feature type="domain" description="Mce/MlaD" evidence="3">
    <location>
        <begin position="56"/>
        <end position="129"/>
    </location>
</feature>
<accession>A0A3R9P8X3</accession>
<dbReference type="OrthoDB" id="9769132at2"/>